<dbReference type="SUPFAM" id="SSF103190">
    <property type="entry name" value="Sensory domain-like"/>
    <property type="match status" value="1"/>
</dbReference>
<evidence type="ECO:0000256" key="5">
    <source>
        <dbReference type="ARBA" id="ARBA00022989"/>
    </source>
</evidence>
<keyword evidence="4 11" id="KW-0812">Transmembrane</keyword>
<comment type="similarity">
    <text evidence="8">Belongs to the methyl-accepting chemotaxis (MCP) protein family.</text>
</comment>
<evidence type="ECO:0000256" key="8">
    <source>
        <dbReference type="ARBA" id="ARBA00029447"/>
    </source>
</evidence>
<evidence type="ECO:0000256" key="11">
    <source>
        <dbReference type="SAM" id="Phobius"/>
    </source>
</evidence>
<keyword evidence="6 11" id="KW-0472">Membrane</keyword>
<comment type="subcellular location">
    <subcellularLocation>
        <location evidence="1">Cell membrane</location>
        <topology evidence="1">Multi-pass membrane protein</topology>
    </subcellularLocation>
</comment>
<dbReference type="CDD" id="cd11386">
    <property type="entry name" value="MCP_signal"/>
    <property type="match status" value="1"/>
</dbReference>
<keyword evidence="2" id="KW-1003">Cell membrane</keyword>
<keyword evidence="5 11" id="KW-1133">Transmembrane helix</keyword>
<evidence type="ECO:0000259" key="13">
    <source>
        <dbReference type="PROSITE" id="PS50885"/>
    </source>
</evidence>
<protein>
    <submittedName>
        <fullName evidence="14">Methyl-accepting chemotaxis protein</fullName>
    </submittedName>
</protein>
<evidence type="ECO:0000256" key="6">
    <source>
        <dbReference type="ARBA" id="ARBA00023136"/>
    </source>
</evidence>
<comment type="caution">
    <text evidence="14">The sequence shown here is derived from an EMBL/GenBank/DDBJ whole genome shotgun (WGS) entry which is preliminary data.</text>
</comment>
<dbReference type="PROSITE" id="PS50885">
    <property type="entry name" value="HAMP"/>
    <property type="match status" value="2"/>
</dbReference>
<evidence type="ECO:0000256" key="9">
    <source>
        <dbReference type="PROSITE-ProRule" id="PRU00284"/>
    </source>
</evidence>
<keyword evidence="7 9" id="KW-0807">Transducer</keyword>
<evidence type="ECO:0000256" key="1">
    <source>
        <dbReference type="ARBA" id="ARBA00004651"/>
    </source>
</evidence>
<keyword evidence="10" id="KW-0175">Coiled coil</keyword>
<dbReference type="PROSITE" id="PS50111">
    <property type="entry name" value="CHEMOTAXIS_TRANSDUC_2"/>
    <property type="match status" value="1"/>
</dbReference>
<dbReference type="Gene3D" id="6.10.340.10">
    <property type="match status" value="1"/>
</dbReference>
<dbReference type="CDD" id="cd06225">
    <property type="entry name" value="HAMP"/>
    <property type="match status" value="2"/>
</dbReference>
<dbReference type="SMART" id="SM00283">
    <property type="entry name" value="MA"/>
    <property type="match status" value="1"/>
</dbReference>
<feature type="domain" description="Methyl-accepting transducer" evidence="12">
    <location>
        <begin position="458"/>
        <end position="715"/>
    </location>
</feature>
<feature type="coiled-coil region" evidence="10">
    <location>
        <begin position="655"/>
        <end position="689"/>
    </location>
</feature>
<dbReference type="GO" id="GO:0005886">
    <property type="term" value="C:plasma membrane"/>
    <property type="evidence" value="ECO:0007669"/>
    <property type="project" value="UniProtKB-SubCell"/>
</dbReference>
<evidence type="ECO:0000256" key="7">
    <source>
        <dbReference type="ARBA" id="ARBA00023224"/>
    </source>
</evidence>
<dbReference type="GO" id="GO:0007165">
    <property type="term" value="P:signal transduction"/>
    <property type="evidence" value="ECO:0007669"/>
    <property type="project" value="UniProtKB-KW"/>
</dbReference>
<dbReference type="EMBL" id="DSXR01000092">
    <property type="protein sequence ID" value="HGS87757.1"/>
    <property type="molecule type" value="Genomic_DNA"/>
</dbReference>
<dbReference type="InterPro" id="IPR029151">
    <property type="entry name" value="Sensor-like_sf"/>
</dbReference>
<feature type="domain" description="HAMP" evidence="13">
    <location>
        <begin position="373"/>
        <end position="411"/>
    </location>
</feature>
<feature type="transmembrane region" description="Helical" evidence="11">
    <location>
        <begin position="299"/>
        <end position="319"/>
    </location>
</feature>
<feature type="domain" description="HAMP" evidence="13">
    <location>
        <begin position="320"/>
        <end position="372"/>
    </location>
</feature>
<dbReference type="AlphaFoldDB" id="A0A7C4L0B6"/>
<proteinExistence type="inferred from homology"/>
<dbReference type="InterPro" id="IPR003660">
    <property type="entry name" value="HAMP_dom"/>
</dbReference>
<dbReference type="SUPFAM" id="SSF58104">
    <property type="entry name" value="Methyl-accepting chemotaxis protein (MCP) signaling domain"/>
    <property type="match status" value="3"/>
</dbReference>
<dbReference type="Gene3D" id="1.10.287.950">
    <property type="entry name" value="Methyl-accepting chemotaxis protein"/>
    <property type="match status" value="3"/>
</dbReference>
<dbReference type="Pfam" id="PF00015">
    <property type="entry name" value="MCPsignal"/>
    <property type="match status" value="1"/>
</dbReference>
<keyword evidence="3" id="KW-0145">Chemotaxis</keyword>
<organism evidence="14">
    <name type="scientific">Bellilinea caldifistulae</name>
    <dbReference type="NCBI Taxonomy" id="360411"/>
    <lineage>
        <taxon>Bacteria</taxon>
        <taxon>Bacillati</taxon>
        <taxon>Chloroflexota</taxon>
        <taxon>Anaerolineae</taxon>
        <taxon>Anaerolineales</taxon>
        <taxon>Anaerolineaceae</taxon>
        <taxon>Bellilinea</taxon>
    </lineage>
</organism>
<evidence type="ECO:0000313" key="14">
    <source>
        <dbReference type="EMBL" id="HGS87757.1"/>
    </source>
</evidence>
<evidence type="ECO:0000256" key="10">
    <source>
        <dbReference type="SAM" id="Coils"/>
    </source>
</evidence>
<dbReference type="SMART" id="SM00304">
    <property type="entry name" value="HAMP"/>
    <property type="match status" value="2"/>
</dbReference>
<dbReference type="CDD" id="cd12912">
    <property type="entry name" value="PDC2_MCP_like"/>
    <property type="match status" value="1"/>
</dbReference>
<evidence type="ECO:0000256" key="4">
    <source>
        <dbReference type="ARBA" id="ARBA00022692"/>
    </source>
</evidence>
<name>A0A7C4L0B6_9CHLR</name>
<sequence length="772" mass="82025">MEPKSGNSKFAKRQTSLNFVLARAFVLLAFGTVLLVGLIAYFQSRSTLEKEIMARLESNAQSTAVYMDEWIHQRKHEVETLAGIARIRSLDPTTAREAIHQYYGQWGNYETLFVTGKDGKTIATSDDSVLDLSSRSYYIAVMQKQTVVAEPVVSKATGNLVFVVAAPIYDPNNPSVVIGMVGGTLPTSAFAEVLSSVWLGQTGDAYLINKAGYLITPPRFSDDLKKAGLFKERPELEVKVETAGADRVLSGEKGVDRYSDYRDVAVLGAYLPLKETGWGLLIEQDVAEANAPVNQLRNIILMVGIAVLAVGATVGIVLARNLANPIKAMARTAQGLAQGDIQQEVAFTSRDEVGILADSFRALIAYQKEMAQAAEKIAAGDLTAQVQPVSEKDVLGQSFAKMITKLRQQVEHLQISALSLKAAAGQLAAASSQAGQATTQIAATVQQVAAGVGQQTESVSRTASVMDQMAHTIDGVARGAQEQAQAAARATQLSAQLHRAIQQVAEIARSVSQGAAAASQAAAHGQDTVRHTVQGMQSIREKVDLSAEKIAEMSNRSNQIGVIVETIEDIASQTNLLALNAAIEAARAGEHGKGFAVVADEVRKLAERSANATREIGALIKAIQTSVNETVNAMLESAQEVEKGVESAGEAGNSLQQILQTVEQVNQQAQQAARAAAEMERAANEMIAAVDSVSAVIEENTAATEQMSASSSEVTMSIETIASVSEQNSAAIEEVSASAEEMSAQVEEVSASAHSLSEMAEVLEKVVVQFKL</sequence>
<accession>A0A7C4L0B6</accession>
<dbReference type="InterPro" id="IPR033479">
    <property type="entry name" value="dCache_1"/>
</dbReference>
<evidence type="ECO:0000256" key="2">
    <source>
        <dbReference type="ARBA" id="ARBA00022475"/>
    </source>
</evidence>
<reference evidence="14" key="1">
    <citation type="journal article" date="2020" name="mSystems">
        <title>Genome- and Community-Level Interaction Insights into Carbon Utilization and Element Cycling Functions of Hydrothermarchaeota in Hydrothermal Sediment.</title>
        <authorList>
            <person name="Zhou Z."/>
            <person name="Liu Y."/>
            <person name="Xu W."/>
            <person name="Pan J."/>
            <person name="Luo Z.H."/>
            <person name="Li M."/>
        </authorList>
    </citation>
    <scope>NUCLEOTIDE SEQUENCE [LARGE SCALE GENOMIC DNA]</scope>
    <source>
        <strain evidence="14">SpSt-556</strain>
    </source>
</reference>
<dbReference type="Gene3D" id="3.30.450.20">
    <property type="entry name" value="PAS domain"/>
    <property type="match status" value="1"/>
</dbReference>
<dbReference type="Pfam" id="PF02743">
    <property type="entry name" value="dCache_1"/>
    <property type="match status" value="1"/>
</dbReference>
<dbReference type="SUPFAM" id="SSF158472">
    <property type="entry name" value="HAMP domain-like"/>
    <property type="match status" value="1"/>
</dbReference>
<dbReference type="PANTHER" id="PTHR32089:SF112">
    <property type="entry name" value="LYSOZYME-LIKE PROTEIN-RELATED"/>
    <property type="match status" value="1"/>
</dbReference>
<dbReference type="GO" id="GO:0006935">
    <property type="term" value="P:chemotaxis"/>
    <property type="evidence" value="ECO:0007669"/>
    <property type="project" value="UniProtKB-KW"/>
</dbReference>
<evidence type="ECO:0000256" key="3">
    <source>
        <dbReference type="ARBA" id="ARBA00022500"/>
    </source>
</evidence>
<feature type="transmembrane region" description="Helical" evidence="11">
    <location>
        <begin position="20"/>
        <end position="42"/>
    </location>
</feature>
<dbReference type="InterPro" id="IPR004089">
    <property type="entry name" value="MCPsignal_dom"/>
</dbReference>
<evidence type="ECO:0000259" key="12">
    <source>
        <dbReference type="PROSITE" id="PS50111"/>
    </source>
</evidence>
<dbReference type="PANTHER" id="PTHR32089">
    <property type="entry name" value="METHYL-ACCEPTING CHEMOTAXIS PROTEIN MCPB"/>
    <property type="match status" value="1"/>
</dbReference>
<dbReference type="Pfam" id="PF00672">
    <property type="entry name" value="HAMP"/>
    <property type="match status" value="2"/>
</dbReference>
<gene>
    <name evidence="14" type="ORF">ENT17_09080</name>
</gene>
<dbReference type="CDD" id="cd12914">
    <property type="entry name" value="PDC1_DGC_like"/>
    <property type="match status" value="1"/>
</dbReference>